<dbReference type="BioCyc" id="RCHA213810:RUM_RS07520-MONOMER"/>
<dbReference type="HOGENOM" id="CLU_026719_1_0_9"/>
<name>D4LDE2_RUMC1</name>
<gene>
    <name evidence="2" type="ordered locus">RUM_15440</name>
</gene>
<dbReference type="Proteomes" id="UP000007054">
    <property type="component" value="Chromosome"/>
</dbReference>
<feature type="domain" description="Amine oxidase" evidence="1">
    <location>
        <begin position="12"/>
        <end position="443"/>
    </location>
</feature>
<keyword evidence="2" id="KW-0413">Isomerase</keyword>
<dbReference type="PRINTS" id="PR00419">
    <property type="entry name" value="ADXRDTASE"/>
</dbReference>
<dbReference type="NCBIfam" id="NF005546">
    <property type="entry name" value="PRK07208.1-2"/>
    <property type="match status" value="1"/>
</dbReference>
<dbReference type="InterPro" id="IPR036188">
    <property type="entry name" value="FAD/NAD-bd_sf"/>
</dbReference>
<organism evidence="2 3">
    <name type="scientific">Ruminococcus champanellensis (strain DSM 18848 / JCM 17042 / KCTC 15320 / 18P13)</name>
    <dbReference type="NCBI Taxonomy" id="213810"/>
    <lineage>
        <taxon>Bacteria</taxon>
        <taxon>Bacillati</taxon>
        <taxon>Bacillota</taxon>
        <taxon>Clostridia</taxon>
        <taxon>Eubacteriales</taxon>
        <taxon>Oscillospiraceae</taxon>
        <taxon>Ruminococcus</taxon>
    </lineage>
</organism>
<dbReference type="InterPro" id="IPR002937">
    <property type="entry name" value="Amino_oxidase"/>
</dbReference>
<dbReference type="PATRIC" id="fig|213810.4.peg.1442"/>
<dbReference type="STRING" id="213810.RUM_15440"/>
<dbReference type="GO" id="GO:0050660">
    <property type="term" value="F:flavin adenine dinucleotide binding"/>
    <property type="evidence" value="ECO:0007669"/>
    <property type="project" value="TreeGrafter"/>
</dbReference>
<dbReference type="RefSeq" id="WP_015558543.1">
    <property type="nucleotide sequence ID" value="NC_021039.1"/>
</dbReference>
<dbReference type="GO" id="GO:0008767">
    <property type="term" value="F:UDP-galactopyranose mutase activity"/>
    <property type="evidence" value="ECO:0007669"/>
    <property type="project" value="UniProtKB-EC"/>
</dbReference>
<keyword evidence="3" id="KW-1185">Reference proteome</keyword>
<dbReference type="EC" id="5.4.99.9" evidence="2"/>
<dbReference type="PANTHER" id="PTHR21197">
    <property type="entry name" value="UDP-GALACTOPYRANOSE MUTASE"/>
    <property type="match status" value="1"/>
</dbReference>
<sequence>MKQVVIIGAGPAGLTAAYELLKANEDYQVTILEESNTIGGISRTVKYNGKRMDIGGHRFFSKDARVTKWWEEIMPTQGALPYDYKKLGRQIETVPGGPDPETTDRVMLVRNRVSRIYYQKKFFDYPISMKPQTFKNMGLSATIKAGCSYMKSTVSKQEETSLENFYINRFGKVLYSMFFEGYTEKLWGRHPREISASWGAQRVKGLSIKAVIKDMFGKILPSGNKKEVETSLIEEFYYPKFGPGQLWETVADLIREMGGVIRMNCAVHAVHTENGKIVSLGYTDENGTEQTIAGDYFLSSMPVKDLIASMQSTPDAVPADIAQIAAGLPYRDFVTVGLLVDKLNLVNGTDIKTLGNITPDCWIYVQDVGVKLGRIQIFNNWSPYMLPDPEHHVWIGLEYFCNEGDDFWNMSDKDCTEFAIMELIKMGVIHSAANVQDSHRERVKKAYPAYFDTYDHMDDLIAYLNRYDNLFCIGRNGQHRYNNMDHSMATAFEAVDNIRKGITDKNNVWNVNTEQEYHEAKQTEPSAQ</sequence>
<dbReference type="GO" id="GO:0016491">
    <property type="term" value="F:oxidoreductase activity"/>
    <property type="evidence" value="ECO:0007669"/>
    <property type="project" value="InterPro"/>
</dbReference>
<reference evidence="2" key="2">
    <citation type="submission" date="2010-03" db="EMBL/GenBank/DDBJ databases">
        <authorList>
            <person name="Pajon A."/>
        </authorList>
    </citation>
    <scope>NUCLEOTIDE SEQUENCE</scope>
    <source>
        <strain evidence="2">Type strain: 18P13</strain>
    </source>
</reference>
<evidence type="ECO:0000259" key="1">
    <source>
        <dbReference type="Pfam" id="PF01593"/>
    </source>
</evidence>
<proteinExistence type="predicted"/>
<reference evidence="2" key="1">
    <citation type="submission" date="2010-03" db="EMBL/GenBank/DDBJ databases">
        <title>The genome sequence of Ruminococcus sp. 18P13.</title>
        <authorList>
            <consortium name="metaHIT consortium -- http://www.metahit.eu/"/>
            <person name="Pajon A."/>
            <person name="Turner K."/>
            <person name="Parkhill J."/>
            <person name="Bernalier A."/>
        </authorList>
    </citation>
    <scope>NUCLEOTIDE SEQUENCE [LARGE SCALE GENOMIC DNA]</scope>
    <source>
        <strain evidence="2">Type strain: 18P13</strain>
    </source>
</reference>
<dbReference type="KEGG" id="rch:RUM_15440"/>
<dbReference type="PANTHER" id="PTHR21197:SF0">
    <property type="entry name" value="UDP-GALACTOPYRANOSE MUTASE"/>
    <property type="match status" value="1"/>
</dbReference>
<evidence type="ECO:0000313" key="2">
    <source>
        <dbReference type="EMBL" id="CBL17637.1"/>
    </source>
</evidence>
<dbReference type="Gene3D" id="3.50.50.60">
    <property type="entry name" value="FAD/NAD(P)-binding domain"/>
    <property type="match status" value="1"/>
</dbReference>
<protein>
    <submittedName>
        <fullName evidence="2">UDP-galactopyranose mutase</fullName>
        <ecNumber evidence="2">5.4.99.9</ecNumber>
    </submittedName>
</protein>
<dbReference type="GeneID" id="83156262"/>
<evidence type="ECO:0000313" key="3">
    <source>
        <dbReference type="Proteomes" id="UP000007054"/>
    </source>
</evidence>
<accession>D4LDE2</accession>
<dbReference type="NCBIfam" id="NF005549">
    <property type="entry name" value="PRK07208.1-5"/>
    <property type="match status" value="1"/>
</dbReference>
<dbReference type="Pfam" id="PF01593">
    <property type="entry name" value="Amino_oxidase"/>
    <property type="match status" value="1"/>
</dbReference>
<dbReference type="AlphaFoldDB" id="D4LDE2"/>
<dbReference type="GO" id="GO:0005829">
    <property type="term" value="C:cytosol"/>
    <property type="evidence" value="ECO:0007669"/>
    <property type="project" value="TreeGrafter"/>
</dbReference>
<dbReference type="NCBIfam" id="NF005548">
    <property type="entry name" value="PRK07208.1-4"/>
    <property type="match status" value="1"/>
</dbReference>
<dbReference type="SUPFAM" id="SSF51971">
    <property type="entry name" value="Nucleotide-binding domain"/>
    <property type="match status" value="1"/>
</dbReference>
<dbReference type="EMBL" id="FP929052">
    <property type="protein sequence ID" value="CBL17637.1"/>
    <property type="molecule type" value="Genomic_DNA"/>
</dbReference>